<sequence length="279" mass="31926">QLSPAAVSLNSLLIPQPIYPQENNHIIPKKIPTSLHERSFLLPAGTASIKQENEKNERTHRFPKRGCRSVAADSTIEPVERKRILHLNAEQNRRYALKDGFEQLLNSLPNLYGCGTKPTNAIVLTRSAERIRQLKMKIALGEEKTNQLKQNIQRLNDKIASLQASLPSSSRTATSKISQKAEMEQYLERYTKERTRQDYRFWVMAKMMQSLMETLIEKLCHLSSDKVLAEMSEWLQENFQPSVVRPNASSLLVYLATHAGMLNDPNALKEYIQKKLSQQ</sequence>
<evidence type="ECO:0000256" key="1">
    <source>
        <dbReference type="ARBA" id="ARBA00004123"/>
    </source>
</evidence>
<evidence type="ECO:0000313" key="9">
    <source>
        <dbReference type="Proteomes" id="UP000271087"/>
    </source>
</evidence>
<evidence type="ECO:0000256" key="2">
    <source>
        <dbReference type="ARBA" id="ARBA00023015"/>
    </source>
</evidence>
<feature type="coiled-coil region" evidence="6">
    <location>
        <begin position="131"/>
        <end position="165"/>
    </location>
</feature>
<reference evidence="8 9" key="2">
    <citation type="submission" date="2018-08" db="EMBL/GenBank/DDBJ databases">
        <authorList>
            <person name="Laetsch R D."/>
            <person name="Stevens L."/>
            <person name="Kumar S."/>
            <person name="Blaxter L. M."/>
        </authorList>
    </citation>
    <scope>NUCLEOTIDE SEQUENCE [LARGE SCALE GENOMIC DNA]</scope>
</reference>
<evidence type="ECO:0000256" key="6">
    <source>
        <dbReference type="SAM" id="Coils"/>
    </source>
</evidence>
<dbReference type="PROSITE" id="PS50888">
    <property type="entry name" value="BHLH"/>
    <property type="match status" value="1"/>
</dbReference>
<dbReference type="InterPro" id="IPR052207">
    <property type="entry name" value="Max-like/E-box_TFs"/>
</dbReference>
<dbReference type="STRING" id="42157.A0A182EQI9"/>
<dbReference type="PANTHER" id="PTHR15741">
    <property type="entry name" value="BASIC HELIX-LOOP-HELIX ZIP TRANSCRIPTION FACTOR"/>
    <property type="match status" value="1"/>
</dbReference>
<dbReference type="GO" id="GO:0000981">
    <property type="term" value="F:DNA-binding transcription factor activity, RNA polymerase II-specific"/>
    <property type="evidence" value="ECO:0007669"/>
    <property type="project" value="TreeGrafter"/>
</dbReference>
<keyword evidence="5" id="KW-0539">Nucleus</keyword>
<dbReference type="Pfam" id="PF00010">
    <property type="entry name" value="HLH"/>
    <property type="match status" value="1"/>
</dbReference>
<keyword evidence="2" id="KW-0805">Transcription regulation</keyword>
<evidence type="ECO:0000256" key="5">
    <source>
        <dbReference type="ARBA" id="ARBA00023242"/>
    </source>
</evidence>
<protein>
    <submittedName>
        <fullName evidence="10">BHLH domain-containing protein</fullName>
    </submittedName>
</protein>
<organism evidence="10">
    <name type="scientific">Onchocerca ochengi</name>
    <name type="common">Filarial nematode worm</name>
    <dbReference type="NCBI Taxonomy" id="42157"/>
    <lineage>
        <taxon>Eukaryota</taxon>
        <taxon>Metazoa</taxon>
        <taxon>Ecdysozoa</taxon>
        <taxon>Nematoda</taxon>
        <taxon>Chromadorea</taxon>
        <taxon>Rhabditida</taxon>
        <taxon>Spirurina</taxon>
        <taxon>Spiruromorpha</taxon>
        <taxon>Filarioidea</taxon>
        <taxon>Onchocercidae</taxon>
        <taxon>Onchocerca</taxon>
    </lineage>
</organism>
<dbReference type="SUPFAM" id="SSF47459">
    <property type="entry name" value="HLH, helix-loop-helix DNA-binding domain"/>
    <property type="match status" value="1"/>
</dbReference>
<reference evidence="10" key="1">
    <citation type="submission" date="2016-06" db="UniProtKB">
        <authorList>
            <consortium name="WormBaseParasite"/>
        </authorList>
    </citation>
    <scope>IDENTIFICATION</scope>
</reference>
<dbReference type="Gene3D" id="4.10.280.10">
    <property type="entry name" value="Helix-loop-helix DNA-binding domain"/>
    <property type="match status" value="1"/>
</dbReference>
<keyword evidence="3" id="KW-0238">DNA-binding</keyword>
<comment type="subcellular location">
    <subcellularLocation>
        <location evidence="1">Nucleus</location>
    </subcellularLocation>
</comment>
<evidence type="ECO:0000256" key="4">
    <source>
        <dbReference type="ARBA" id="ARBA00023163"/>
    </source>
</evidence>
<dbReference type="GO" id="GO:0005634">
    <property type="term" value="C:nucleus"/>
    <property type="evidence" value="ECO:0007669"/>
    <property type="project" value="UniProtKB-SubCell"/>
</dbReference>
<dbReference type="InterPro" id="IPR036638">
    <property type="entry name" value="HLH_DNA-bd_sf"/>
</dbReference>
<keyword evidence="6" id="KW-0175">Coiled coil</keyword>
<name>A0A182EQI9_ONCOC</name>
<evidence type="ECO:0000256" key="3">
    <source>
        <dbReference type="ARBA" id="ARBA00023125"/>
    </source>
</evidence>
<dbReference type="WBParaSite" id="nOo.2.0.1.t10402-RA">
    <property type="protein sequence ID" value="nOo.2.0.1.t10402-RA"/>
    <property type="gene ID" value="nOo.2.0.1.g10402"/>
</dbReference>
<dbReference type="GO" id="GO:0000978">
    <property type="term" value="F:RNA polymerase II cis-regulatory region sequence-specific DNA binding"/>
    <property type="evidence" value="ECO:0007669"/>
    <property type="project" value="TreeGrafter"/>
</dbReference>
<proteinExistence type="predicted"/>
<evidence type="ECO:0000313" key="10">
    <source>
        <dbReference type="WBParaSite" id="nOo.2.0.1.t10402-RA"/>
    </source>
</evidence>
<evidence type="ECO:0000313" key="8">
    <source>
        <dbReference type="EMBL" id="VDM94129.1"/>
    </source>
</evidence>
<dbReference type="AlphaFoldDB" id="A0A182EQI9"/>
<dbReference type="Proteomes" id="UP000271087">
    <property type="component" value="Unassembled WGS sequence"/>
</dbReference>
<dbReference type="OrthoDB" id="6022628at2759"/>
<dbReference type="SMART" id="SM00353">
    <property type="entry name" value="HLH"/>
    <property type="match status" value="1"/>
</dbReference>
<dbReference type="PANTHER" id="PTHR15741:SF37">
    <property type="entry name" value="LD38259P"/>
    <property type="match status" value="1"/>
</dbReference>
<evidence type="ECO:0000259" key="7">
    <source>
        <dbReference type="PROSITE" id="PS50888"/>
    </source>
</evidence>
<keyword evidence="4" id="KW-0804">Transcription</keyword>
<accession>A0A182EQI9</accession>
<dbReference type="EMBL" id="UYRW01005934">
    <property type="protein sequence ID" value="VDM94129.1"/>
    <property type="molecule type" value="Genomic_DNA"/>
</dbReference>
<dbReference type="GO" id="GO:0046983">
    <property type="term" value="F:protein dimerization activity"/>
    <property type="evidence" value="ECO:0007669"/>
    <property type="project" value="InterPro"/>
</dbReference>
<keyword evidence="9" id="KW-1185">Reference proteome</keyword>
<dbReference type="InterPro" id="IPR011598">
    <property type="entry name" value="bHLH_dom"/>
</dbReference>
<feature type="domain" description="BHLH" evidence="7">
    <location>
        <begin position="81"/>
        <end position="134"/>
    </location>
</feature>
<gene>
    <name evidence="8" type="ORF">NOO_LOCUS10402</name>
</gene>